<evidence type="ECO:0000313" key="3">
    <source>
        <dbReference type="EMBL" id="MDC0676986.1"/>
    </source>
</evidence>
<feature type="compositionally biased region" description="Gly residues" evidence="1">
    <location>
        <begin position="34"/>
        <end position="56"/>
    </location>
</feature>
<comment type="caution">
    <text evidence="3">The sequence shown here is derived from an EMBL/GenBank/DDBJ whole genome shotgun (WGS) entry which is preliminary data.</text>
</comment>
<feature type="domain" description="DUF6531" evidence="2">
    <location>
        <begin position="75"/>
        <end position="105"/>
    </location>
</feature>
<proteinExistence type="predicted"/>
<evidence type="ECO:0000256" key="1">
    <source>
        <dbReference type="SAM" id="MobiDB-lite"/>
    </source>
</evidence>
<sequence length="132" mass="12703">MNPGVFVLGGGGGGGGSGGKGGKGSRGNQKANGKNGGKGTGGGGKGACGNGTGDPNGGSCPRHHKGKKSGKASKGDPVDVVTGNVFTNPALDVELPGPLPLEIARADVPLRDHVIVTPAGRFSSVLRAGSPR</sequence>
<accession>A0ABT5BVJ5</accession>
<reference evidence="3 4" key="1">
    <citation type="submission" date="2023-01" db="EMBL/GenBank/DDBJ databases">
        <title>Minimal conservation of predation-associated metabolite biosynthetic gene clusters underscores biosynthetic potential of Myxococcota including descriptions for ten novel species: Archangium lansinium sp. nov., Myxococcus landrumus sp. nov., Nannocystis bai.</title>
        <authorList>
            <person name="Ahearne A."/>
            <person name="Stevens C."/>
            <person name="Dowd S."/>
        </authorList>
    </citation>
    <scope>NUCLEOTIDE SEQUENCE [LARGE SCALE GENOMIC DNA]</scope>
    <source>
        <strain evidence="3 4">WIWO2</strain>
    </source>
</reference>
<gene>
    <name evidence="3" type="ORF">POL72_04490</name>
</gene>
<feature type="compositionally biased region" description="Basic residues" evidence="1">
    <location>
        <begin position="61"/>
        <end position="71"/>
    </location>
</feature>
<evidence type="ECO:0000259" key="2">
    <source>
        <dbReference type="Pfam" id="PF20148"/>
    </source>
</evidence>
<feature type="region of interest" description="Disordered" evidence="1">
    <location>
        <begin position="1"/>
        <end position="81"/>
    </location>
</feature>
<keyword evidence="4" id="KW-1185">Reference proteome</keyword>
<dbReference type="Pfam" id="PF20148">
    <property type="entry name" value="DUF6531"/>
    <property type="match status" value="1"/>
</dbReference>
<evidence type="ECO:0000313" key="4">
    <source>
        <dbReference type="Proteomes" id="UP001217485"/>
    </source>
</evidence>
<dbReference type="EMBL" id="JAQNDK010000001">
    <property type="protein sequence ID" value="MDC0676986.1"/>
    <property type="molecule type" value="Genomic_DNA"/>
</dbReference>
<dbReference type="RefSeq" id="WP_272093758.1">
    <property type="nucleotide sequence ID" value="NZ_JAQNDK010000001.1"/>
</dbReference>
<dbReference type="InterPro" id="IPR045351">
    <property type="entry name" value="DUF6531"/>
</dbReference>
<feature type="compositionally biased region" description="Gly residues" evidence="1">
    <location>
        <begin position="7"/>
        <end position="25"/>
    </location>
</feature>
<name>A0ABT5BVJ5_9BACT</name>
<organism evidence="3 4">
    <name type="scientific">Sorangium atrum</name>
    <dbReference type="NCBI Taxonomy" id="2995308"/>
    <lineage>
        <taxon>Bacteria</taxon>
        <taxon>Pseudomonadati</taxon>
        <taxon>Myxococcota</taxon>
        <taxon>Polyangia</taxon>
        <taxon>Polyangiales</taxon>
        <taxon>Polyangiaceae</taxon>
        <taxon>Sorangium</taxon>
    </lineage>
</organism>
<protein>
    <submittedName>
        <fullName evidence="3">DUF6531 domain-containing protein</fullName>
    </submittedName>
</protein>
<dbReference type="Proteomes" id="UP001217485">
    <property type="component" value="Unassembled WGS sequence"/>
</dbReference>